<keyword evidence="2" id="KW-0812">Transmembrane</keyword>
<keyword evidence="4" id="KW-1185">Reference proteome</keyword>
<feature type="region of interest" description="Disordered" evidence="1">
    <location>
        <begin position="272"/>
        <end position="303"/>
    </location>
</feature>
<evidence type="ECO:0000256" key="1">
    <source>
        <dbReference type="SAM" id="MobiDB-lite"/>
    </source>
</evidence>
<keyword evidence="2" id="KW-1133">Transmembrane helix</keyword>
<sequence>MSTHQNTDSPEPPGPPGPPEPLAFVALGALALLLPFLVLLFVFMPVFVLSFVLAFEFSGPGSSDAVLPIVLVLGTAVVSLVSLTALMSFLLRLAGWPRPMGTSLLLMFALLPALLQAPALALLFEGERGAALGVEIGPAELGVFSPGMAGPAGYLHLTAVVLVLFAVRWRARASRRATERRAGFGWAGAALAGAVLVSTAFTVIHLRNDTARRIQEYTESVEGYPYPLAVLDAPGWRPWHLKFHHEHSSFTAVYTNDDDLRLELGTRPEYDPLYECPGLSEGAGPSEDTGDHGSGNSDSQGCAEGRVEVSGLNDGASGFEAFEARLVVYDPYEGSPDLDYPGLSEVRVDLRGAGSPGYAEAAAATEDEGWPDSGPWGVGADPGPVALLAPADNPRESFLQGEVGFDIPTSELRKAAGHVRLLDPGDGAAVRELAASAYLAR</sequence>
<name>A0ABR9HLR7_9ACTN</name>
<feature type="transmembrane region" description="Helical" evidence="2">
    <location>
        <begin position="66"/>
        <end position="91"/>
    </location>
</feature>
<dbReference type="RefSeq" id="WP_191274121.1">
    <property type="nucleotide sequence ID" value="NZ_BMXJ01000007.1"/>
</dbReference>
<gene>
    <name evidence="3" type="ORF">H4W79_004163</name>
</gene>
<keyword evidence="2" id="KW-0472">Membrane</keyword>
<feature type="transmembrane region" description="Helical" evidence="2">
    <location>
        <begin position="21"/>
        <end position="54"/>
    </location>
</feature>
<organism evidence="3 4">
    <name type="scientific">Nocardiopsis terrae</name>
    <dbReference type="NCBI Taxonomy" id="372655"/>
    <lineage>
        <taxon>Bacteria</taxon>
        <taxon>Bacillati</taxon>
        <taxon>Actinomycetota</taxon>
        <taxon>Actinomycetes</taxon>
        <taxon>Streptosporangiales</taxon>
        <taxon>Nocardiopsidaceae</taxon>
        <taxon>Nocardiopsis</taxon>
    </lineage>
</organism>
<evidence type="ECO:0000256" key="2">
    <source>
        <dbReference type="SAM" id="Phobius"/>
    </source>
</evidence>
<feature type="transmembrane region" description="Helical" evidence="2">
    <location>
        <begin position="103"/>
        <end position="124"/>
    </location>
</feature>
<protein>
    <submittedName>
        <fullName evidence="3">Uncharacterized protein</fullName>
    </submittedName>
</protein>
<accession>A0ABR9HLR7</accession>
<feature type="transmembrane region" description="Helical" evidence="2">
    <location>
        <begin position="153"/>
        <end position="171"/>
    </location>
</feature>
<reference evidence="3 4" key="1">
    <citation type="submission" date="2020-10" db="EMBL/GenBank/DDBJ databases">
        <title>Sequencing the genomes of 1000 actinobacteria strains.</title>
        <authorList>
            <person name="Klenk H.-P."/>
        </authorList>
    </citation>
    <scope>NUCLEOTIDE SEQUENCE [LARGE SCALE GENOMIC DNA]</scope>
    <source>
        <strain evidence="3 4">DSM 45157</strain>
    </source>
</reference>
<evidence type="ECO:0000313" key="3">
    <source>
        <dbReference type="EMBL" id="MBE1459949.1"/>
    </source>
</evidence>
<evidence type="ECO:0000313" key="4">
    <source>
        <dbReference type="Proteomes" id="UP000598217"/>
    </source>
</evidence>
<dbReference type="Proteomes" id="UP000598217">
    <property type="component" value="Unassembled WGS sequence"/>
</dbReference>
<proteinExistence type="predicted"/>
<dbReference type="EMBL" id="JADBDY010000001">
    <property type="protein sequence ID" value="MBE1459949.1"/>
    <property type="molecule type" value="Genomic_DNA"/>
</dbReference>
<comment type="caution">
    <text evidence="3">The sequence shown here is derived from an EMBL/GenBank/DDBJ whole genome shotgun (WGS) entry which is preliminary data.</text>
</comment>
<feature type="transmembrane region" description="Helical" evidence="2">
    <location>
        <begin position="183"/>
        <end position="206"/>
    </location>
</feature>